<dbReference type="CDD" id="cd22933">
    <property type="entry name" value="HFD_HFI1"/>
    <property type="match status" value="1"/>
</dbReference>
<keyword evidence="4" id="KW-0539">Nucleus</keyword>
<protein>
    <recommendedName>
        <fullName evidence="8">Transcriptional coactivator HFI1/ADA1</fullName>
    </recommendedName>
</protein>
<proteinExistence type="predicted"/>
<evidence type="ECO:0000256" key="2">
    <source>
        <dbReference type="ARBA" id="ARBA00023015"/>
    </source>
</evidence>
<dbReference type="GO" id="GO:0003713">
    <property type="term" value="F:transcription coactivator activity"/>
    <property type="evidence" value="ECO:0007669"/>
    <property type="project" value="TreeGrafter"/>
</dbReference>
<keyword evidence="3" id="KW-0804">Transcription</keyword>
<keyword evidence="7" id="KW-1185">Reference proteome</keyword>
<dbReference type="EMBL" id="JAAAJB010000880">
    <property type="protein sequence ID" value="KAG0250252.1"/>
    <property type="molecule type" value="Genomic_DNA"/>
</dbReference>
<feature type="compositionally biased region" description="Basic and acidic residues" evidence="5">
    <location>
        <begin position="94"/>
        <end position="108"/>
    </location>
</feature>
<dbReference type="OrthoDB" id="10264870at2759"/>
<reference evidence="6" key="1">
    <citation type="journal article" date="2020" name="Fungal Divers.">
        <title>Resolving the Mortierellaceae phylogeny through synthesis of multi-gene phylogenetics and phylogenomics.</title>
        <authorList>
            <person name="Vandepol N."/>
            <person name="Liber J."/>
            <person name="Desiro A."/>
            <person name="Na H."/>
            <person name="Kennedy M."/>
            <person name="Barry K."/>
            <person name="Grigoriev I.V."/>
            <person name="Miller A.N."/>
            <person name="O'Donnell K."/>
            <person name="Stajich J.E."/>
            <person name="Bonito G."/>
        </authorList>
    </citation>
    <scope>NUCLEOTIDE SEQUENCE</scope>
    <source>
        <strain evidence="6">BC1065</strain>
    </source>
</reference>
<feature type="compositionally biased region" description="Low complexity" evidence="5">
    <location>
        <begin position="282"/>
        <end position="311"/>
    </location>
</feature>
<keyword evidence="2" id="KW-0805">Transcription regulation</keyword>
<evidence type="ECO:0000256" key="4">
    <source>
        <dbReference type="ARBA" id="ARBA00023242"/>
    </source>
</evidence>
<evidence type="ECO:0000256" key="3">
    <source>
        <dbReference type="ARBA" id="ARBA00023163"/>
    </source>
</evidence>
<accession>A0A9P6TXI4</accession>
<dbReference type="InterPro" id="IPR024738">
    <property type="entry name" value="Hfi1/Tada1"/>
</dbReference>
<comment type="subcellular location">
    <subcellularLocation>
        <location evidence="1">Nucleus</location>
    </subcellularLocation>
</comment>
<evidence type="ECO:0008006" key="8">
    <source>
        <dbReference type="Google" id="ProtNLM"/>
    </source>
</evidence>
<feature type="compositionally biased region" description="Polar residues" evidence="5">
    <location>
        <begin position="348"/>
        <end position="359"/>
    </location>
</feature>
<feature type="region of interest" description="Disordered" evidence="5">
    <location>
        <begin position="387"/>
        <end position="417"/>
    </location>
</feature>
<comment type="caution">
    <text evidence="6">The sequence shown here is derived from an EMBL/GenBank/DDBJ whole genome shotgun (WGS) entry which is preliminary data.</text>
</comment>
<dbReference type="AlphaFoldDB" id="A0A9P6TXI4"/>
<gene>
    <name evidence="6" type="ORF">DFQ27_009496</name>
</gene>
<dbReference type="Pfam" id="PF12767">
    <property type="entry name" value="SAGA-Tad1"/>
    <property type="match status" value="1"/>
</dbReference>
<dbReference type="GO" id="GO:0006357">
    <property type="term" value="P:regulation of transcription by RNA polymerase II"/>
    <property type="evidence" value="ECO:0007669"/>
    <property type="project" value="TreeGrafter"/>
</dbReference>
<sequence length="417" mass="45459">MPELENDGRQDVLLLKQQLAEALGENGPAYWQALTDFVCGKLNRQEFDFYANLYLSRENAPLHNKFILANIHNAQKDAPPPRSRSVGWAKGKKGKDGKPLDKEKDPKQRKVKNQVLSLSKAERERIKTLKSKGKDTTGFKTKLKEHRILKGAQPPFPQPSALAEYNRGLNTPLCFDSKEIPDFESLRDRMTAVAYENGLFGGVHDDSVELMLHALETHIKNVISNCIIKLRTNRALGISIPKKDIRNMPGGANCDMERRESHSGVVSTLSHYIPPSAPTPVPTSTSTSATPAPSTTPHTSHVGLGPSSSSSTGTRLAVPNDPSSSSLTNVSHGSGSGGSGNNATNSNKQQGGSTPTTTNITAKDLAFTIEISPSMLVENPVNVEKLRSILEESESEEDDDGEEDEDYDMSDNPMDFL</sequence>
<dbReference type="GO" id="GO:0000124">
    <property type="term" value="C:SAGA complex"/>
    <property type="evidence" value="ECO:0007669"/>
    <property type="project" value="TreeGrafter"/>
</dbReference>
<dbReference type="PANTHER" id="PTHR21277">
    <property type="entry name" value="TRANSCRIPTIONAL ADAPTER 1"/>
    <property type="match status" value="1"/>
</dbReference>
<organism evidence="6 7">
    <name type="scientific">Actinomortierella ambigua</name>
    <dbReference type="NCBI Taxonomy" id="1343610"/>
    <lineage>
        <taxon>Eukaryota</taxon>
        <taxon>Fungi</taxon>
        <taxon>Fungi incertae sedis</taxon>
        <taxon>Mucoromycota</taxon>
        <taxon>Mortierellomycotina</taxon>
        <taxon>Mortierellomycetes</taxon>
        <taxon>Mortierellales</taxon>
        <taxon>Mortierellaceae</taxon>
        <taxon>Actinomortierella</taxon>
    </lineage>
</organism>
<dbReference type="Proteomes" id="UP000807716">
    <property type="component" value="Unassembled WGS sequence"/>
</dbReference>
<evidence type="ECO:0000256" key="1">
    <source>
        <dbReference type="ARBA" id="ARBA00004123"/>
    </source>
</evidence>
<evidence type="ECO:0000313" key="7">
    <source>
        <dbReference type="Proteomes" id="UP000807716"/>
    </source>
</evidence>
<dbReference type="PANTHER" id="PTHR21277:SF5">
    <property type="entry name" value="TRANSCRIPTIONAL ADAPTER 1"/>
    <property type="match status" value="1"/>
</dbReference>
<feature type="region of interest" description="Disordered" evidence="5">
    <location>
        <begin position="246"/>
        <end position="359"/>
    </location>
</feature>
<evidence type="ECO:0000256" key="5">
    <source>
        <dbReference type="SAM" id="MobiDB-lite"/>
    </source>
</evidence>
<name>A0A9P6TXI4_9FUNG</name>
<feature type="region of interest" description="Disordered" evidence="5">
    <location>
        <begin position="73"/>
        <end position="114"/>
    </location>
</feature>
<dbReference type="GO" id="GO:0005634">
    <property type="term" value="C:nucleus"/>
    <property type="evidence" value="ECO:0007669"/>
    <property type="project" value="UniProtKB-SubCell"/>
</dbReference>
<evidence type="ECO:0000313" key="6">
    <source>
        <dbReference type="EMBL" id="KAG0250252.1"/>
    </source>
</evidence>
<feature type="compositionally biased region" description="Acidic residues" evidence="5">
    <location>
        <begin position="391"/>
        <end position="409"/>
    </location>
</feature>